<keyword evidence="3" id="KW-0808">Transferase</keyword>
<dbReference type="EMBL" id="MCRK01000024">
    <property type="protein sequence ID" value="OPA78918.1"/>
    <property type="molecule type" value="Genomic_DNA"/>
</dbReference>
<name>A0AAX0LAI3_9BACT</name>
<dbReference type="Proteomes" id="UP000189728">
    <property type="component" value="Unassembled WGS sequence"/>
</dbReference>
<dbReference type="PROSITE" id="PS51918">
    <property type="entry name" value="RADICAL_SAM"/>
    <property type="match status" value="1"/>
</dbReference>
<evidence type="ECO:0000256" key="6">
    <source>
        <dbReference type="ARBA" id="ARBA00023004"/>
    </source>
</evidence>
<evidence type="ECO:0000256" key="2">
    <source>
        <dbReference type="ARBA" id="ARBA00022485"/>
    </source>
</evidence>
<dbReference type="InterPro" id="IPR005839">
    <property type="entry name" value="Methylthiotransferase"/>
</dbReference>
<dbReference type="InterPro" id="IPR058240">
    <property type="entry name" value="rSAM_sf"/>
</dbReference>
<dbReference type="GO" id="GO:0046872">
    <property type="term" value="F:metal ion binding"/>
    <property type="evidence" value="ECO:0007669"/>
    <property type="project" value="UniProtKB-KW"/>
</dbReference>
<evidence type="ECO:0000256" key="5">
    <source>
        <dbReference type="ARBA" id="ARBA00022723"/>
    </source>
</evidence>
<evidence type="ECO:0000256" key="1">
    <source>
        <dbReference type="ARBA" id="ARBA00001966"/>
    </source>
</evidence>
<dbReference type="PROSITE" id="PS51449">
    <property type="entry name" value="MTTASE_N"/>
    <property type="match status" value="1"/>
</dbReference>
<dbReference type="InterPro" id="IPR006638">
    <property type="entry name" value="Elp3/MiaA/NifB-like_rSAM"/>
</dbReference>
<dbReference type="InterPro" id="IPR007197">
    <property type="entry name" value="rSAM"/>
</dbReference>
<evidence type="ECO:0000259" key="8">
    <source>
        <dbReference type="PROSITE" id="PS51449"/>
    </source>
</evidence>
<reference evidence="10 11" key="1">
    <citation type="submission" date="2016-08" db="EMBL/GenBank/DDBJ databases">
        <title>Campylobacter species from sea mammals.</title>
        <authorList>
            <person name="Gilbert M.J."/>
            <person name="Byrne B.A."/>
            <person name="Zomer A.L."/>
            <person name="Wagenaar J.A."/>
        </authorList>
    </citation>
    <scope>NUCLEOTIDE SEQUENCE [LARGE SCALE GENOMIC DNA]</scope>
    <source>
        <strain evidence="10 11">1105248</strain>
    </source>
</reference>
<comment type="cofactor">
    <cofactor evidence="1">
        <name>[4Fe-4S] cluster</name>
        <dbReference type="ChEBI" id="CHEBI:49883"/>
    </cofactor>
</comment>
<evidence type="ECO:0000256" key="7">
    <source>
        <dbReference type="ARBA" id="ARBA00023014"/>
    </source>
</evidence>
<dbReference type="Gene3D" id="3.40.50.12160">
    <property type="entry name" value="Methylthiotransferase, N-terminal domain"/>
    <property type="match status" value="1"/>
</dbReference>
<dbReference type="AlphaFoldDB" id="A0AAX0LAI3"/>
<keyword evidence="6" id="KW-0408">Iron</keyword>
<dbReference type="RefSeq" id="WP_069636681.1">
    <property type="nucleotide sequence ID" value="NZ_CP012546.1"/>
</dbReference>
<keyword evidence="5" id="KW-0479">Metal-binding</keyword>
<sequence>MKRDKIFFKTFGCRTNIYDTELIKSYVKDYDITNDEDVADVVVVNSCTVTNGADSGVRSYINGLKKRGVKVVLTGCGAISKGKELYDKNGIFGVIGASEKSKINELLSNNSRFFELGNLNSIDKNIVTNYENHTKAFIKIQEGCNFACSYCIIPSVRGKSRSMDENSIINEAKILASNGYNELVLTGTNIGSYGKDSGSSLGKLLYRLGQISGIKRIRLGSIEPSQIDDDFREILKEPWLERHLHIALQHTSQAMLSIMRRRNQAFKDLELFCELRELGFALGTDFIVGHPGESDDIWKDALINFKKFPLTHIHAFIYSPRNNTYSSTLKQDVNGAVAKQRLKTLKDIVLQNNIDFRKENNIPLQILVEQKNGDFFEGSDQFYNKVKISSDTDISKEWVEIKNYEIRDDANYAKI</sequence>
<comment type="caution">
    <text evidence="10">The sequence shown here is derived from an EMBL/GenBank/DDBJ whole genome shotgun (WGS) entry which is preliminary data.</text>
</comment>
<protein>
    <submittedName>
        <fullName evidence="10">tRNA (N(6)-L-threonylcarbamoyladenosine(37)-C(2))-methylthiotransferase MtaB</fullName>
    </submittedName>
</protein>
<keyword evidence="2" id="KW-0004">4Fe-4S</keyword>
<dbReference type="CDD" id="cd01335">
    <property type="entry name" value="Radical_SAM"/>
    <property type="match status" value="1"/>
</dbReference>
<dbReference type="InterPro" id="IPR038135">
    <property type="entry name" value="Methylthiotransferase_N_sf"/>
</dbReference>
<organism evidence="10 11">
    <name type="scientific">Campylobacter pinnipediorum subsp. pinnipediorum</name>
    <dbReference type="NCBI Taxonomy" id="1660067"/>
    <lineage>
        <taxon>Bacteria</taxon>
        <taxon>Pseudomonadati</taxon>
        <taxon>Campylobacterota</taxon>
        <taxon>Epsilonproteobacteria</taxon>
        <taxon>Campylobacterales</taxon>
        <taxon>Campylobacteraceae</taxon>
        <taxon>Campylobacter</taxon>
    </lineage>
</organism>
<dbReference type="InterPro" id="IPR006467">
    <property type="entry name" value="MiaB-like_bact"/>
</dbReference>
<evidence type="ECO:0000313" key="11">
    <source>
        <dbReference type="Proteomes" id="UP000189728"/>
    </source>
</evidence>
<evidence type="ECO:0000313" key="10">
    <source>
        <dbReference type="EMBL" id="OPA78918.1"/>
    </source>
</evidence>
<feature type="domain" description="MTTase N-terminal" evidence="8">
    <location>
        <begin position="4"/>
        <end position="112"/>
    </location>
</feature>
<accession>A0AAX0LAI3</accession>
<dbReference type="NCBIfam" id="TIGR00089">
    <property type="entry name" value="MiaB/RimO family radical SAM methylthiotransferase"/>
    <property type="match status" value="1"/>
</dbReference>
<dbReference type="Pfam" id="PF04055">
    <property type="entry name" value="Radical_SAM"/>
    <property type="match status" value="1"/>
</dbReference>
<proteinExistence type="predicted"/>
<dbReference type="PANTHER" id="PTHR11918">
    <property type="entry name" value="RADICAL SAM PROTEINS"/>
    <property type="match status" value="1"/>
</dbReference>
<dbReference type="SFLD" id="SFLDG01082">
    <property type="entry name" value="B12-binding_domain_containing"/>
    <property type="match status" value="1"/>
</dbReference>
<dbReference type="PANTHER" id="PTHR11918:SF45">
    <property type="entry name" value="THREONYLCARBAMOYLADENOSINE TRNA METHYLTHIOTRANSFERASE"/>
    <property type="match status" value="1"/>
</dbReference>
<dbReference type="InterPro" id="IPR013848">
    <property type="entry name" value="Methylthiotransferase_N"/>
</dbReference>
<dbReference type="Gene3D" id="3.80.30.20">
    <property type="entry name" value="tm_1862 like domain"/>
    <property type="match status" value="1"/>
</dbReference>
<evidence type="ECO:0000256" key="3">
    <source>
        <dbReference type="ARBA" id="ARBA00022679"/>
    </source>
</evidence>
<gene>
    <name evidence="10" type="ORF">BFG04_02520</name>
</gene>
<keyword evidence="7" id="KW-0411">Iron-sulfur</keyword>
<feature type="domain" description="Radical SAM core" evidence="9">
    <location>
        <begin position="130"/>
        <end position="355"/>
    </location>
</feature>
<dbReference type="SMART" id="SM00729">
    <property type="entry name" value="Elp3"/>
    <property type="match status" value="1"/>
</dbReference>
<keyword evidence="4" id="KW-0949">S-adenosyl-L-methionine</keyword>
<dbReference type="GO" id="GO:0035598">
    <property type="term" value="F:tRNA (N(6)-L-threonylcarbamoyladenosine(37)-C(2))-methylthiotransferase activity"/>
    <property type="evidence" value="ECO:0007669"/>
    <property type="project" value="TreeGrafter"/>
</dbReference>
<evidence type="ECO:0000259" key="9">
    <source>
        <dbReference type="PROSITE" id="PS51918"/>
    </source>
</evidence>
<evidence type="ECO:0000256" key="4">
    <source>
        <dbReference type="ARBA" id="ARBA00022691"/>
    </source>
</evidence>
<dbReference type="GO" id="GO:0051539">
    <property type="term" value="F:4 iron, 4 sulfur cluster binding"/>
    <property type="evidence" value="ECO:0007669"/>
    <property type="project" value="UniProtKB-KW"/>
</dbReference>
<dbReference type="SFLD" id="SFLDS00029">
    <property type="entry name" value="Radical_SAM"/>
    <property type="match status" value="1"/>
</dbReference>
<dbReference type="SUPFAM" id="SSF102114">
    <property type="entry name" value="Radical SAM enzymes"/>
    <property type="match status" value="1"/>
</dbReference>
<dbReference type="Pfam" id="PF00919">
    <property type="entry name" value="UPF0004"/>
    <property type="match status" value="1"/>
</dbReference>
<dbReference type="InterPro" id="IPR020612">
    <property type="entry name" value="Methylthiotransferase_CS"/>
</dbReference>
<dbReference type="NCBIfam" id="TIGR01579">
    <property type="entry name" value="MiaB-like-C"/>
    <property type="match status" value="1"/>
</dbReference>
<dbReference type="PROSITE" id="PS01278">
    <property type="entry name" value="MTTASE_RADICAL"/>
    <property type="match status" value="1"/>
</dbReference>
<dbReference type="InterPro" id="IPR023404">
    <property type="entry name" value="rSAM_horseshoe"/>
</dbReference>